<dbReference type="RefSeq" id="WP_183444125.1">
    <property type="nucleotide sequence ID" value="NZ_JACHXD010000035.1"/>
</dbReference>
<proteinExistence type="predicted"/>
<evidence type="ECO:0000313" key="2">
    <source>
        <dbReference type="Proteomes" id="UP000541535"/>
    </source>
</evidence>
<organism evidence="1 2">
    <name type="scientific">Pseudoduganella violacea</name>
    <dbReference type="NCBI Taxonomy" id="1715466"/>
    <lineage>
        <taxon>Bacteria</taxon>
        <taxon>Pseudomonadati</taxon>
        <taxon>Pseudomonadota</taxon>
        <taxon>Betaproteobacteria</taxon>
        <taxon>Burkholderiales</taxon>
        <taxon>Oxalobacteraceae</taxon>
        <taxon>Telluria group</taxon>
        <taxon>Pseudoduganella</taxon>
    </lineage>
</organism>
<dbReference type="AlphaFoldDB" id="A0A7W5FXN4"/>
<reference evidence="1 2" key="1">
    <citation type="submission" date="2020-08" db="EMBL/GenBank/DDBJ databases">
        <title>Genomic Encyclopedia of Type Strains, Phase III (KMG-III): the genomes of soil and plant-associated and newly described type strains.</title>
        <authorList>
            <person name="Whitman W."/>
        </authorList>
    </citation>
    <scope>NUCLEOTIDE SEQUENCE [LARGE SCALE GENOMIC DNA]</scope>
    <source>
        <strain evidence="1 2">CECT 8897</strain>
    </source>
</reference>
<comment type="caution">
    <text evidence="1">The sequence shown here is derived from an EMBL/GenBank/DDBJ whole genome shotgun (WGS) entry which is preliminary data.</text>
</comment>
<gene>
    <name evidence="1" type="ORF">FHS03_005569</name>
</gene>
<sequence>MFTLINFYGKWDIEILSKQSPYDIQLEVRGSGGLIGGGVYGQVGSLAHVNGPDWHISFEWSKPGAFLWHACEAKKLEAAYPTDKGLVVTVGARPDLPTEAGKSYDHLVIRLRNKEPLLNPFIPITTIPDFTYRRGTIPHHRS</sequence>
<name>A0A7W5FXN4_9BURK</name>
<accession>A0A7W5FXN4</accession>
<dbReference type="EMBL" id="JACHXD010000035">
    <property type="protein sequence ID" value="MBB3122468.1"/>
    <property type="molecule type" value="Genomic_DNA"/>
</dbReference>
<dbReference type="Proteomes" id="UP000541535">
    <property type="component" value="Unassembled WGS sequence"/>
</dbReference>
<protein>
    <submittedName>
        <fullName evidence="1">Uncharacterized protein</fullName>
    </submittedName>
</protein>
<evidence type="ECO:0000313" key="1">
    <source>
        <dbReference type="EMBL" id="MBB3122468.1"/>
    </source>
</evidence>
<keyword evidence="2" id="KW-1185">Reference proteome</keyword>